<evidence type="ECO:0000313" key="3">
    <source>
        <dbReference type="Proteomes" id="UP000623687"/>
    </source>
</evidence>
<dbReference type="RefSeq" id="XP_036629276.1">
    <property type="nucleotide sequence ID" value="XM_036777848.1"/>
</dbReference>
<name>A0A8H7DQH8_PLEOS</name>
<feature type="region of interest" description="Disordered" evidence="1">
    <location>
        <begin position="67"/>
        <end position="111"/>
    </location>
</feature>
<dbReference type="VEuPathDB" id="FungiDB:PC9H_008334"/>
<feature type="compositionally biased region" description="Basic residues" evidence="1">
    <location>
        <begin position="67"/>
        <end position="82"/>
    </location>
</feature>
<proteinExistence type="predicted"/>
<dbReference type="PANTHER" id="PTHR35519">
    <property type="entry name" value="MEMBRANE PROTEINS"/>
    <property type="match status" value="1"/>
</dbReference>
<dbReference type="AlphaFoldDB" id="A0A8H7DQH8"/>
<comment type="caution">
    <text evidence="2">The sequence shown here is derived from an EMBL/GenBank/DDBJ whole genome shotgun (WGS) entry which is preliminary data.</text>
</comment>
<dbReference type="GeneID" id="59378152"/>
<dbReference type="InterPro" id="IPR025187">
    <property type="entry name" value="DUF4112"/>
</dbReference>
<accession>A0A8H7DQH8</accession>
<evidence type="ECO:0000313" key="2">
    <source>
        <dbReference type="EMBL" id="KAF7425972.1"/>
    </source>
</evidence>
<dbReference type="EMBL" id="JACETU010000006">
    <property type="protein sequence ID" value="KAF7425972.1"/>
    <property type="molecule type" value="Genomic_DNA"/>
</dbReference>
<dbReference type="OrthoDB" id="2103474at2759"/>
<dbReference type="Proteomes" id="UP000623687">
    <property type="component" value="Unassembled WGS sequence"/>
</dbReference>
<sequence length="111" mass="12160">MLFNNALSGVISFIPFMGDMLLVIVKANSRNTALLEEFLRVRGKEFIAIWVEGGDLDKIQKEAAKAARKHWGGSKKGKRQGGQRRSCPGLQSATRHRCSRAQGNSDMGAEG</sequence>
<reference evidence="2" key="1">
    <citation type="submission" date="2019-07" db="EMBL/GenBank/DDBJ databases">
        <authorList>
            <person name="Palmer J.M."/>
        </authorList>
    </citation>
    <scope>NUCLEOTIDE SEQUENCE</scope>
    <source>
        <strain evidence="2">PC9</strain>
    </source>
</reference>
<gene>
    <name evidence="2" type="ORF">PC9H_008334</name>
</gene>
<protein>
    <submittedName>
        <fullName evidence="2">Uncharacterized protein</fullName>
    </submittedName>
</protein>
<organism evidence="2 3">
    <name type="scientific">Pleurotus ostreatus</name>
    <name type="common">Oyster mushroom</name>
    <name type="synonym">White-rot fungus</name>
    <dbReference type="NCBI Taxonomy" id="5322"/>
    <lineage>
        <taxon>Eukaryota</taxon>
        <taxon>Fungi</taxon>
        <taxon>Dikarya</taxon>
        <taxon>Basidiomycota</taxon>
        <taxon>Agaricomycotina</taxon>
        <taxon>Agaricomycetes</taxon>
        <taxon>Agaricomycetidae</taxon>
        <taxon>Agaricales</taxon>
        <taxon>Pleurotineae</taxon>
        <taxon>Pleurotaceae</taxon>
        <taxon>Pleurotus</taxon>
    </lineage>
</organism>
<keyword evidence="3" id="KW-1185">Reference proteome</keyword>
<dbReference type="PANTHER" id="PTHR35519:SF2">
    <property type="entry name" value="PH DOMAIN PROTEIN"/>
    <property type="match status" value="1"/>
</dbReference>
<evidence type="ECO:0000256" key="1">
    <source>
        <dbReference type="SAM" id="MobiDB-lite"/>
    </source>
</evidence>
<dbReference type="Pfam" id="PF13430">
    <property type="entry name" value="DUF4112"/>
    <property type="match status" value="1"/>
</dbReference>